<evidence type="ECO:0000259" key="12">
    <source>
        <dbReference type="PROSITE" id="PS51485"/>
    </source>
</evidence>
<protein>
    <recommendedName>
        <fullName evidence="12">Phytocyanin domain-containing protein</fullName>
    </recommendedName>
</protein>
<feature type="domain" description="Phytocyanin" evidence="12">
    <location>
        <begin position="31"/>
        <end position="134"/>
    </location>
</feature>
<dbReference type="SUPFAM" id="SSF49503">
    <property type="entry name" value="Cupredoxins"/>
    <property type="match status" value="1"/>
</dbReference>
<dbReference type="Gene3D" id="2.60.40.420">
    <property type="entry name" value="Cupredoxins - blue copper proteins"/>
    <property type="match status" value="1"/>
</dbReference>
<evidence type="ECO:0000256" key="11">
    <source>
        <dbReference type="SAM" id="SignalP"/>
    </source>
</evidence>
<name>A0A9D5CFN8_9LILI</name>
<dbReference type="FunFam" id="2.60.40.420:FF:000010">
    <property type="entry name" value="Early nodulin-like protein 1"/>
    <property type="match status" value="1"/>
</dbReference>
<feature type="signal peptide" evidence="11">
    <location>
        <begin position="1"/>
        <end position="30"/>
    </location>
</feature>
<dbReference type="AlphaFoldDB" id="A0A9D5CFN8"/>
<comment type="similarity">
    <text evidence="8">Belongs to the early nodulin-like (ENODL) family.</text>
</comment>
<dbReference type="InterPro" id="IPR041846">
    <property type="entry name" value="ENL_dom"/>
</dbReference>
<keyword evidence="3 11" id="KW-0732">Signal</keyword>
<keyword evidence="4 10" id="KW-0472">Membrane</keyword>
<evidence type="ECO:0000256" key="5">
    <source>
        <dbReference type="ARBA" id="ARBA00023157"/>
    </source>
</evidence>
<dbReference type="InterPro" id="IPR039391">
    <property type="entry name" value="Phytocyanin-like"/>
</dbReference>
<dbReference type="Pfam" id="PF02298">
    <property type="entry name" value="Cu_bind_like"/>
    <property type="match status" value="1"/>
</dbReference>
<dbReference type="GO" id="GO:0012505">
    <property type="term" value="C:endomembrane system"/>
    <property type="evidence" value="ECO:0007669"/>
    <property type="project" value="UniProtKB-SubCell"/>
</dbReference>
<reference evidence="13" key="2">
    <citation type="journal article" date="2022" name="Hortic Res">
        <title>The genome of Dioscorea zingiberensis sheds light on the biosynthesis, origin and evolution of the medicinally important diosgenin saponins.</title>
        <authorList>
            <person name="Li Y."/>
            <person name="Tan C."/>
            <person name="Li Z."/>
            <person name="Guo J."/>
            <person name="Li S."/>
            <person name="Chen X."/>
            <person name="Wang C."/>
            <person name="Dai X."/>
            <person name="Yang H."/>
            <person name="Song W."/>
            <person name="Hou L."/>
            <person name="Xu J."/>
            <person name="Tong Z."/>
            <person name="Xu A."/>
            <person name="Yuan X."/>
            <person name="Wang W."/>
            <person name="Yang Q."/>
            <person name="Chen L."/>
            <person name="Sun Z."/>
            <person name="Wang K."/>
            <person name="Pan B."/>
            <person name="Chen J."/>
            <person name="Bao Y."/>
            <person name="Liu F."/>
            <person name="Qi X."/>
            <person name="Gang D.R."/>
            <person name="Wen J."/>
            <person name="Li J."/>
        </authorList>
    </citation>
    <scope>NUCLEOTIDE SEQUENCE</scope>
    <source>
        <strain evidence="13">Dzin_1.0</strain>
    </source>
</reference>
<keyword evidence="14" id="KW-1185">Reference proteome</keyword>
<keyword evidence="2" id="KW-0336">GPI-anchor</keyword>
<keyword evidence="10" id="KW-1133">Transmembrane helix</keyword>
<gene>
    <name evidence="13" type="ORF">J5N97_020355</name>
</gene>
<evidence type="ECO:0000256" key="1">
    <source>
        <dbReference type="ARBA" id="ARBA00004589"/>
    </source>
</evidence>
<comment type="caution">
    <text evidence="13">The sequence shown here is derived from an EMBL/GenBank/DDBJ whole genome shotgun (WGS) entry which is preliminary data.</text>
</comment>
<evidence type="ECO:0000256" key="3">
    <source>
        <dbReference type="ARBA" id="ARBA00022729"/>
    </source>
</evidence>
<dbReference type="OrthoDB" id="959565at2759"/>
<accession>A0A9D5CFN8</accession>
<dbReference type="Proteomes" id="UP001085076">
    <property type="component" value="Miscellaneous, Linkage group lg05"/>
</dbReference>
<dbReference type="GO" id="GO:0098552">
    <property type="term" value="C:side of membrane"/>
    <property type="evidence" value="ECO:0007669"/>
    <property type="project" value="UniProtKB-KW"/>
</dbReference>
<keyword evidence="10" id="KW-0812">Transmembrane</keyword>
<evidence type="ECO:0000256" key="7">
    <source>
        <dbReference type="ARBA" id="ARBA00023288"/>
    </source>
</evidence>
<evidence type="ECO:0000256" key="9">
    <source>
        <dbReference type="ARBA" id="ARBA00037868"/>
    </source>
</evidence>
<evidence type="ECO:0000256" key="2">
    <source>
        <dbReference type="ARBA" id="ARBA00022622"/>
    </source>
</evidence>
<feature type="transmembrane region" description="Helical" evidence="10">
    <location>
        <begin position="159"/>
        <end position="180"/>
    </location>
</feature>
<keyword evidence="7" id="KW-0449">Lipoprotein</keyword>
<dbReference type="GO" id="GO:0009055">
    <property type="term" value="F:electron transfer activity"/>
    <property type="evidence" value="ECO:0007669"/>
    <property type="project" value="InterPro"/>
</dbReference>
<dbReference type="PANTHER" id="PTHR33021:SF289">
    <property type="entry name" value="EARLY NODULIN-LIKE PROTEIN 5-RELATED"/>
    <property type="match status" value="1"/>
</dbReference>
<evidence type="ECO:0000256" key="6">
    <source>
        <dbReference type="ARBA" id="ARBA00023180"/>
    </source>
</evidence>
<organism evidence="13 14">
    <name type="scientific">Dioscorea zingiberensis</name>
    <dbReference type="NCBI Taxonomy" id="325984"/>
    <lineage>
        <taxon>Eukaryota</taxon>
        <taxon>Viridiplantae</taxon>
        <taxon>Streptophyta</taxon>
        <taxon>Embryophyta</taxon>
        <taxon>Tracheophyta</taxon>
        <taxon>Spermatophyta</taxon>
        <taxon>Magnoliopsida</taxon>
        <taxon>Liliopsida</taxon>
        <taxon>Dioscoreales</taxon>
        <taxon>Dioscoreaceae</taxon>
        <taxon>Dioscorea</taxon>
    </lineage>
</organism>
<keyword evidence="6" id="KW-0325">Glycoprotein</keyword>
<evidence type="ECO:0000313" key="13">
    <source>
        <dbReference type="EMBL" id="KAJ0972396.1"/>
    </source>
</evidence>
<dbReference type="PANTHER" id="PTHR33021">
    <property type="entry name" value="BLUE COPPER PROTEIN"/>
    <property type="match status" value="1"/>
</dbReference>
<evidence type="ECO:0000313" key="14">
    <source>
        <dbReference type="Proteomes" id="UP001085076"/>
    </source>
</evidence>
<proteinExistence type="inferred from homology"/>
<dbReference type="GO" id="GO:0005886">
    <property type="term" value="C:plasma membrane"/>
    <property type="evidence" value="ECO:0007669"/>
    <property type="project" value="TreeGrafter"/>
</dbReference>
<dbReference type="InterPro" id="IPR008972">
    <property type="entry name" value="Cupredoxin"/>
</dbReference>
<sequence>MHTMKHSKLLLINILLFFFISLSSLKFIHSFDFEVGDRAGWKVPPSNDTLIYNKWASKNRFMAGDTINFRYKKDSVMVVSSEEEYKSCNSSHPIFFSNNGRTEFKFERPGTYYFVSGVLGHCDKGQKMIIKVMGHAAESPAGDIAPDYSSATTTNSVPVLLLIQALISLASSSSFMLFLFF</sequence>
<dbReference type="CDD" id="cd11019">
    <property type="entry name" value="OsENODL1_like"/>
    <property type="match status" value="1"/>
</dbReference>
<reference evidence="13" key="1">
    <citation type="submission" date="2021-03" db="EMBL/GenBank/DDBJ databases">
        <authorList>
            <person name="Li Z."/>
            <person name="Yang C."/>
        </authorList>
    </citation>
    <scope>NUCLEOTIDE SEQUENCE</scope>
    <source>
        <strain evidence="13">Dzin_1.0</strain>
        <tissue evidence="13">Leaf</tissue>
    </source>
</reference>
<keyword evidence="5" id="KW-1015">Disulfide bond</keyword>
<comment type="subcellular location">
    <subcellularLocation>
        <location evidence="9">Endomembrane system</location>
        <topology evidence="9">Lipid-anchor</topology>
    </subcellularLocation>
    <subcellularLocation>
        <location evidence="1">Membrane</location>
        <topology evidence="1">Lipid-anchor</topology>
        <topology evidence="1">GPI-anchor</topology>
    </subcellularLocation>
</comment>
<evidence type="ECO:0000256" key="4">
    <source>
        <dbReference type="ARBA" id="ARBA00023136"/>
    </source>
</evidence>
<evidence type="ECO:0000256" key="8">
    <source>
        <dbReference type="ARBA" id="ARBA00035011"/>
    </source>
</evidence>
<dbReference type="InterPro" id="IPR003245">
    <property type="entry name" value="Phytocyanin_dom"/>
</dbReference>
<evidence type="ECO:0000256" key="10">
    <source>
        <dbReference type="SAM" id="Phobius"/>
    </source>
</evidence>
<feature type="chain" id="PRO_5038701718" description="Phytocyanin domain-containing protein" evidence="11">
    <location>
        <begin position="31"/>
        <end position="181"/>
    </location>
</feature>
<dbReference type="EMBL" id="JAGGNH010000005">
    <property type="protein sequence ID" value="KAJ0972396.1"/>
    <property type="molecule type" value="Genomic_DNA"/>
</dbReference>
<dbReference type="PROSITE" id="PS51485">
    <property type="entry name" value="PHYTOCYANIN"/>
    <property type="match status" value="1"/>
</dbReference>